<dbReference type="SUPFAM" id="SSF75304">
    <property type="entry name" value="Amidase signature (AS) enzymes"/>
    <property type="match status" value="1"/>
</dbReference>
<protein>
    <submittedName>
        <fullName evidence="2">Amidase</fullName>
    </submittedName>
</protein>
<dbReference type="InterPro" id="IPR023631">
    <property type="entry name" value="Amidase_dom"/>
</dbReference>
<evidence type="ECO:0000313" key="2">
    <source>
        <dbReference type="EMBL" id="GGX63995.1"/>
    </source>
</evidence>
<reference evidence="2 3" key="1">
    <citation type="journal article" date="2014" name="Int. J. Syst. Evol. Microbiol.">
        <title>Complete genome sequence of Corynebacterium casei LMG S-19264T (=DSM 44701T), isolated from a smear-ripened cheese.</title>
        <authorList>
            <consortium name="US DOE Joint Genome Institute (JGI-PGF)"/>
            <person name="Walter F."/>
            <person name="Albersmeier A."/>
            <person name="Kalinowski J."/>
            <person name="Ruckert C."/>
        </authorList>
    </citation>
    <scope>NUCLEOTIDE SEQUENCE [LARGE SCALE GENOMIC DNA]</scope>
    <source>
        <strain evidence="2 3">KCTC 23968</strain>
    </source>
</reference>
<keyword evidence="3" id="KW-1185">Reference proteome</keyword>
<dbReference type="Gene3D" id="3.90.1300.10">
    <property type="entry name" value="Amidase signature (AS) domain"/>
    <property type="match status" value="1"/>
</dbReference>
<evidence type="ECO:0000259" key="1">
    <source>
        <dbReference type="Pfam" id="PF01425"/>
    </source>
</evidence>
<dbReference type="RefSeq" id="WP_189582859.1">
    <property type="nucleotide sequence ID" value="NZ_BMYV01000001.1"/>
</dbReference>
<dbReference type="Pfam" id="PF01425">
    <property type="entry name" value="Amidase"/>
    <property type="match status" value="1"/>
</dbReference>
<gene>
    <name evidence="2" type="ORF">GCM10011309_12550</name>
</gene>
<feature type="domain" description="Amidase" evidence="1">
    <location>
        <begin position="64"/>
        <end position="502"/>
    </location>
</feature>
<sequence length="542" mass="56990">MRLFLISSASLLLSACVTVKPYGPMPSDYRKMAQSDYVATGWAEKSLPEISEGLAAKRVTSQALTQTYLRRISNIDQDGPTLRSVLALNPDALAQAKASDARRAAGQSLGPMDGIPVLLKDNIETLDPVATTAGAYALAGNVTGRDSPLVAGLRAQGAVILGKTNLSQWANFRSNESVSGWTALGGQVRNPHMLDRSPCGSSSGSGVAAAASLAAGTVGTETNGSIICPSNVNGIVGFKPTVGLVSQKHIVPISASQDTAGPMTKTVRGAALMLDAMDNQNVDYAAGLAANSLRGARVGVMRFAEGSNDDIKDRFNASLVAMAAAGAVLVEIEDFSPDVEAYGEKALDVLLYEFKAGINEYLAEAAPAVKTRSLQQLIAYNENEPREIAIFDQDLFEAAQEKGDLTEADYLAARTDIQRATGSSGIDRLMKENQLDILVSPSGPVSSRVDPINGDVWPSWAGAGYLAAVAGYPHITVPMGDIHGVPIGFSIMAGKGQDAEVLSYGYAFEQVAGKRVAPKYLRDAGDRPELAVAMRINQASLR</sequence>
<name>A0A918KJW6_9PROT</name>
<dbReference type="AlphaFoldDB" id="A0A918KJW6"/>
<dbReference type="EMBL" id="BMYV01000001">
    <property type="protein sequence ID" value="GGX63995.1"/>
    <property type="molecule type" value="Genomic_DNA"/>
</dbReference>
<dbReference type="NCBIfam" id="NF006006">
    <property type="entry name" value="PRK08137.1"/>
    <property type="match status" value="1"/>
</dbReference>
<accession>A0A918KJW6</accession>
<dbReference type="InterPro" id="IPR036928">
    <property type="entry name" value="AS_sf"/>
</dbReference>
<dbReference type="Proteomes" id="UP000600865">
    <property type="component" value="Unassembled WGS sequence"/>
</dbReference>
<evidence type="ECO:0000313" key="3">
    <source>
        <dbReference type="Proteomes" id="UP000600865"/>
    </source>
</evidence>
<proteinExistence type="predicted"/>
<dbReference type="PANTHER" id="PTHR42678">
    <property type="entry name" value="AMIDASE"/>
    <property type="match status" value="1"/>
</dbReference>
<dbReference type="PANTHER" id="PTHR42678:SF34">
    <property type="entry name" value="OS04G0183300 PROTEIN"/>
    <property type="match status" value="1"/>
</dbReference>
<organism evidence="2 3">
    <name type="scientific">Litorimonas cladophorae</name>
    <dbReference type="NCBI Taxonomy" id="1220491"/>
    <lineage>
        <taxon>Bacteria</taxon>
        <taxon>Pseudomonadati</taxon>
        <taxon>Pseudomonadota</taxon>
        <taxon>Alphaproteobacteria</taxon>
        <taxon>Maricaulales</taxon>
        <taxon>Robiginitomaculaceae</taxon>
    </lineage>
</organism>
<comment type="caution">
    <text evidence="2">The sequence shown here is derived from an EMBL/GenBank/DDBJ whole genome shotgun (WGS) entry which is preliminary data.</text>
</comment>
<dbReference type="PROSITE" id="PS51257">
    <property type="entry name" value="PROKAR_LIPOPROTEIN"/>
    <property type="match status" value="1"/>
</dbReference>